<dbReference type="PANTHER" id="PTHR32063">
    <property type="match status" value="1"/>
</dbReference>
<feature type="transmembrane region" description="Helical" evidence="1">
    <location>
        <begin position="589"/>
        <end position="615"/>
    </location>
</feature>
<dbReference type="GO" id="GO:0005886">
    <property type="term" value="C:plasma membrane"/>
    <property type="evidence" value="ECO:0007669"/>
    <property type="project" value="TreeGrafter"/>
</dbReference>
<dbReference type="AlphaFoldDB" id="A0A517QZG2"/>
<gene>
    <name evidence="2" type="primary">ttgB</name>
    <name evidence="2" type="ORF">Pan189_14030</name>
</gene>
<feature type="transmembrane region" description="Helical" evidence="1">
    <location>
        <begin position="931"/>
        <end position="954"/>
    </location>
</feature>
<dbReference type="KEGG" id="svp:Pan189_14030"/>
<dbReference type="Gene3D" id="3.30.2090.10">
    <property type="entry name" value="Multidrug efflux transporter AcrB TolC docking domain, DN and DC subdomains"/>
    <property type="match status" value="2"/>
</dbReference>
<dbReference type="Gene3D" id="3.30.70.1430">
    <property type="entry name" value="Multidrug efflux transporter AcrB pore domain"/>
    <property type="match status" value="2"/>
</dbReference>
<feature type="transmembrane region" description="Helical" evidence="1">
    <location>
        <begin position="1031"/>
        <end position="1052"/>
    </location>
</feature>
<dbReference type="Pfam" id="PF00873">
    <property type="entry name" value="ACR_tran"/>
    <property type="match status" value="2"/>
</dbReference>
<keyword evidence="1" id="KW-1133">Transmembrane helix</keyword>
<evidence type="ECO:0000313" key="3">
    <source>
        <dbReference type="Proteomes" id="UP000317318"/>
    </source>
</evidence>
<dbReference type="InterPro" id="IPR027463">
    <property type="entry name" value="AcrB_DN_DC_subdom"/>
</dbReference>
<feature type="transmembrane region" description="Helical" evidence="1">
    <location>
        <begin position="12"/>
        <end position="33"/>
    </location>
</feature>
<dbReference type="SUPFAM" id="SSF82866">
    <property type="entry name" value="Multidrug efflux transporter AcrB transmembrane domain"/>
    <property type="match status" value="2"/>
</dbReference>
<evidence type="ECO:0000256" key="1">
    <source>
        <dbReference type="SAM" id="Phobius"/>
    </source>
</evidence>
<dbReference type="EMBL" id="CP036268">
    <property type="protein sequence ID" value="QDT37037.1"/>
    <property type="molecule type" value="Genomic_DNA"/>
</dbReference>
<feature type="transmembrane region" description="Helical" evidence="1">
    <location>
        <begin position="1064"/>
        <end position="1090"/>
    </location>
</feature>
<feature type="transmembrane region" description="Helical" evidence="1">
    <location>
        <begin position="961"/>
        <end position="980"/>
    </location>
</feature>
<dbReference type="GO" id="GO:0042910">
    <property type="term" value="F:xenobiotic transmembrane transporter activity"/>
    <property type="evidence" value="ECO:0007669"/>
    <property type="project" value="TreeGrafter"/>
</dbReference>
<dbReference type="Proteomes" id="UP000317318">
    <property type="component" value="Chromosome"/>
</dbReference>
<dbReference type="PANTHER" id="PTHR32063:SF33">
    <property type="entry name" value="RND SUPERFAMILY EFFLUX PUMP PERMEASE COMPONENT"/>
    <property type="match status" value="1"/>
</dbReference>
<dbReference type="SUPFAM" id="SSF82693">
    <property type="entry name" value="Multidrug efflux transporter AcrB pore domain, PN1, PN2, PC1 and PC2 subdomains"/>
    <property type="match status" value="3"/>
</dbReference>
<sequence length="1116" mass="122807">MSIPEFSVRNSVLVNMLMLLTLIGGVIFALTLVKEMFPEIRPNRISISAVYRGVQPAEMEKAITIKVEEAVRDVEGVEKVSSTVSEGISSTVVTLLQEVDDTDAAMQLIKNRVDALEDLPDDLDKITVDKMEPKLPVIIVAMFGDGSETELKQAARDLRDELLRLPGVSEIELGGTRDDEISIEVRPEKLIEYDVTFDEVADAISRTNLDVSGGQLEGVRTRTAVRTLGERTRGRDLEDLVVRTELDGRKIYLRDVAKIIDGFIDSDLESYFNGRRAANCTVYKTKSQDAIQISRLVKAYVAGQMDQPFDPYGFAKAAEAAWYAKPVAYFTALSDYLVIKIGGLPDPGEVYEQSRRNPPRHGFDLALHNDLARFVEGRLDLLTRNGLQGLVLVVISLNLFLNWRVAFWAAIGLPVSFLGTFIVMWLFGVSINLLSMFGLIIVLGIIVDDAIVIGENIYRHVEEGMPAMRAAVVGAEEVMWPVITAVTTTVAAFAPLFAIGGQIGTFMGQLPLVVIAALSVSLVEAIIILPSHLSHFPDKQEIERQRIKRRQWWVTRKLDALQDARDRFIQNVLMTSYERLLRFALRWRYVTVATCMATVVATCGLVAGEIVPFVFVQKMDSESLICELELPVGTPSDRVRRVTDRISEFAKEQPEVVNIQAYVGEIYDIGGAGATGVSQQSHRGQLIIELMAADQRDRAGGRSSEGVLVEFREFSRQLKGINSIKWSAMSGGPGGNDIEINVTGPDFAENVLVADQLKQELAQFEGTYDLDDNHDEGKREVRLRLRDSARSTGITTADLGSHVRSATFGREALRVTRNREDVRIMVRYPERFREDISNIETMYLPSPGGSGMRSWVPLPAVAEVTMSESDTVIHRADQQRSVTVTGSVNDEVAKSSEILAAVAEEFDETMRPDHPSVRLEFRGKMEEQGKAFAGLRVAGPVALLSIYMLLAGLFRSYVQPLVVMTAIPFGIEGAILGHWITGNPLTILSCIGLVALSGILVNDSLVLVDFINARVRAGLSPFEASVQGAKLRLRAILLTTLTTAAGLTPLMFETSFQAKFLIPMAVTLTYGLIFATALTLIIVPAMNMIAEDLFGGMMASGEVEDVGAQQEKPVAV</sequence>
<dbReference type="Gene3D" id="3.30.70.1440">
    <property type="entry name" value="Multidrug efflux transporter AcrB pore domain"/>
    <property type="match status" value="1"/>
</dbReference>
<evidence type="ECO:0000313" key="2">
    <source>
        <dbReference type="EMBL" id="QDT37037.1"/>
    </source>
</evidence>
<reference evidence="2 3" key="1">
    <citation type="submission" date="2019-02" db="EMBL/GenBank/DDBJ databases">
        <title>Deep-cultivation of Planctomycetes and their phenomic and genomic characterization uncovers novel biology.</title>
        <authorList>
            <person name="Wiegand S."/>
            <person name="Jogler M."/>
            <person name="Boedeker C."/>
            <person name="Pinto D."/>
            <person name="Vollmers J."/>
            <person name="Rivas-Marin E."/>
            <person name="Kohn T."/>
            <person name="Peeters S.H."/>
            <person name="Heuer A."/>
            <person name="Rast P."/>
            <person name="Oberbeckmann S."/>
            <person name="Bunk B."/>
            <person name="Jeske O."/>
            <person name="Meyerdierks A."/>
            <person name="Storesund J.E."/>
            <person name="Kallscheuer N."/>
            <person name="Luecker S."/>
            <person name="Lage O.M."/>
            <person name="Pohl T."/>
            <person name="Merkel B.J."/>
            <person name="Hornburger P."/>
            <person name="Mueller R.-W."/>
            <person name="Bruemmer F."/>
            <person name="Labrenz M."/>
            <person name="Spormann A.M."/>
            <person name="Op den Camp H."/>
            <person name="Overmann J."/>
            <person name="Amann R."/>
            <person name="Jetten M.S.M."/>
            <person name="Mascher T."/>
            <person name="Medema M.H."/>
            <person name="Devos D.P."/>
            <person name="Kaster A.-K."/>
            <person name="Ovreas L."/>
            <person name="Rohde M."/>
            <person name="Galperin M.Y."/>
            <person name="Jogler C."/>
        </authorList>
    </citation>
    <scope>NUCLEOTIDE SEQUENCE [LARGE SCALE GENOMIC DNA]</scope>
    <source>
        <strain evidence="2 3">Pan189</strain>
    </source>
</reference>
<feature type="transmembrane region" description="Helical" evidence="1">
    <location>
        <begin position="986"/>
        <end position="1011"/>
    </location>
</feature>
<feature type="transmembrane region" description="Helical" evidence="1">
    <location>
        <begin position="433"/>
        <end position="458"/>
    </location>
</feature>
<organism evidence="2 3">
    <name type="scientific">Stratiformator vulcanicus</name>
    <dbReference type="NCBI Taxonomy" id="2527980"/>
    <lineage>
        <taxon>Bacteria</taxon>
        <taxon>Pseudomonadati</taxon>
        <taxon>Planctomycetota</taxon>
        <taxon>Planctomycetia</taxon>
        <taxon>Planctomycetales</taxon>
        <taxon>Planctomycetaceae</taxon>
        <taxon>Stratiformator</taxon>
    </lineage>
</organism>
<keyword evidence="1" id="KW-0472">Membrane</keyword>
<dbReference type="PRINTS" id="PR00702">
    <property type="entry name" value="ACRIFLAVINRP"/>
</dbReference>
<protein>
    <submittedName>
        <fullName evidence="2">Putative efflux pump membrane transporter TtgB</fullName>
    </submittedName>
</protein>
<dbReference type="SUPFAM" id="SSF82714">
    <property type="entry name" value="Multidrug efflux transporter AcrB TolC docking domain, DN and DC subdomains"/>
    <property type="match status" value="2"/>
</dbReference>
<dbReference type="OrthoDB" id="9806532at2"/>
<dbReference type="InterPro" id="IPR001036">
    <property type="entry name" value="Acrflvin-R"/>
</dbReference>
<dbReference type="Gene3D" id="1.20.1640.10">
    <property type="entry name" value="Multidrug efflux transporter AcrB transmembrane domain"/>
    <property type="match status" value="3"/>
</dbReference>
<proteinExistence type="predicted"/>
<keyword evidence="1" id="KW-0812">Transmembrane</keyword>
<dbReference type="RefSeq" id="WP_145363186.1">
    <property type="nucleotide sequence ID" value="NZ_CP036268.1"/>
</dbReference>
<dbReference type="Gene3D" id="3.30.70.1320">
    <property type="entry name" value="Multidrug efflux transporter AcrB pore domain like"/>
    <property type="match status" value="2"/>
</dbReference>
<keyword evidence="3" id="KW-1185">Reference proteome</keyword>
<accession>A0A517QZG2</accession>
<name>A0A517QZG2_9PLAN</name>
<feature type="transmembrane region" description="Helical" evidence="1">
    <location>
        <begin position="405"/>
        <end position="427"/>
    </location>
</feature>
<feature type="transmembrane region" description="Helical" evidence="1">
    <location>
        <begin position="478"/>
        <end position="498"/>
    </location>
</feature>
<feature type="transmembrane region" description="Helical" evidence="1">
    <location>
        <begin position="510"/>
        <end position="529"/>
    </location>
</feature>